<organism evidence="1 2">
    <name type="scientific">Phocaeicola sartorii</name>
    <dbReference type="NCBI Taxonomy" id="671267"/>
    <lineage>
        <taxon>Bacteria</taxon>
        <taxon>Pseudomonadati</taxon>
        <taxon>Bacteroidota</taxon>
        <taxon>Bacteroidia</taxon>
        <taxon>Bacteroidales</taxon>
        <taxon>Bacteroidaceae</taxon>
        <taxon>Phocaeicola</taxon>
    </lineage>
</organism>
<dbReference type="Proteomes" id="UP000310760">
    <property type="component" value="Unassembled WGS sequence"/>
</dbReference>
<name>A0A4S2FLG7_9BACT</name>
<accession>A0A4S2FLG7</accession>
<protein>
    <submittedName>
        <fullName evidence="1">Uncharacterized protein</fullName>
    </submittedName>
</protein>
<evidence type="ECO:0000313" key="1">
    <source>
        <dbReference type="EMBL" id="TGY69845.1"/>
    </source>
</evidence>
<evidence type="ECO:0000313" key="2">
    <source>
        <dbReference type="Proteomes" id="UP000310760"/>
    </source>
</evidence>
<gene>
    <name evidence="1" type="ORF">E5339_11655</name>
</gene>
<comment type="caution">
    <text evidence="1">The sequence shown here is derived from an EMBL/GenBank/DDBJ whole genome shotgun (WGS) entry which is preliminary data.</text>
</comment>
<dbReference type="RefSeq" id="WP_135951793.1">
    <property type="nucleotide sequence ID" value="NZ_CAOOJZ010000025.1"/>
</dbReference>
<sequence>MKWKSDLFNNIVRIGIYLLLWGISSDMAAQEDVKRTVRDSVRTSSEMQEGNSLSVSFLHEDFAAPDEKTLSFPLPQPAPTDSLLRLSLKKPLVLPYYTNPSPMFRGDYNTGGIIKGFENGVFYGSGEQTTLPGIGLMNKASLGYMYRFNPRWSVQVGINAMKMNMPFAVGQSFGTSGAVMYRASDRVAFKVFGSYYRGQTYGMESHSYGASMTVDMSERFSVEMGVQRYYNPLRGGWETVPVVVPCYKFNKFNLGIDVGGLIYEILHKVVIDKDRGKMGNPTLGPPSRFQMQGR</sequence>
<proteinExistence type="predicted"/>
<reference evidence="1 2" key="1">
    <citation type="submission" date="2019-04" db="EMBL/GenBank/DDBJ databases">
        <title>Microbes associate with the intestines of laboratory mice.</title>
        <authorList>
            <person name="Navarre W."/>
            <person name="Wong E."/>
            <person name="Huang K."/>
            <person name="Tropini C."/>
            <person name="Ng K."/>
            <person name="Yu B."/>
        </authorList>
    </citation>
    <scope>NUCLEOTIDE SEQUENCE [LARGE SCALE GENOMIC DNA]</scope>
    <source>
        <strain evidence="1 2">NM22_B1</strain>
    </source>
</reference>
<dbReference type="AlphaFoldDB" id="A0A4S2FLG7"/>
<dbReference type="EMBL" id="SRYJ01000024">
    <property type="protein sequence ID" value="TGY69845.1"/>
    <property type="molecule type" value="Genomic_DNA"/>
</dbReference>